<protein>
    <recommendedName>
        <fullName evidence="1">Peptidase M60 domain-containing protein</fullName>
    </recommendedName>
</protein>
<dbReference type="RefSeq" id="WP_309490027.1">
    <property type="nucleotide sequence ID" value="NZ_JAENIG010000006.1"/>
</dbReference>
<dbReference type="Gene3D" id="3.40.390.80">
    <property type="entry name" value="Peptidase M60, enhancin-like domain 2"/>
    <property type="match status" value="1"/>
</dbReference>
<comment type="caution">
    <text evidence="2">The sequence shown here is derived from an EMBL/GenBank/DDBJ whole genome shotgun (WGS) entry which is preliminary data.</text>
</comment>
<dbReference type="SMART" id="SM01276">
    <property type="entry name" value="M60-like"/>
    <property type="match status" value="1"/>
</dbReference>
<dbReference type="Pfam" id="PF13402">
    <property type="entry name" value="Peptidase_M60"/>
    <property type="match status" value="1"/>
</dbReference>
<name>A0AAE2SEG2_9BACT</name>
<dbReference type="InterPro" id="IPR031161">
    <property type="entry name" value="Peptidase_M60_dom"/>
</dbReference>
<dbReference type="InterPro" id="IPR035423">
    <property type="entry name" value="M60-like_N"/>
</dbReference>
<dbReference type="Proteomes" id="UP000634206">
    <property type="component" value="Unassembled WGS sequence"/>
</dbReference>
<dbReference type="InterPro" id="IPR042279">
    <property type="entry name" value="Pep_M60_3"/>
</dbReference>
<reference evidence="2" key="1">
    <citation type="submission" date="2021-01" db="EMBL/GenBank/DDBJ databases">
        <title>Modified the classification status of verrucomicrobia.</title>
        <authorList>
            <person name="Feng X."/>
        </authorList>
    </citation>
    <scope>NUCLEOTIDE SEQUENCE</scope>
    <source>
        <strain evidence="2">5K15</strain>
    </source>
</reference>
<dbReference type="Gene3D" id="1.10.390.30">
    <property type="entry name" value="Peptidase M60, enhancin-like domain 3"/>
    <property type="match status" value="1"/>
</dbReference>
<dbReference type="InterPro" id="IPR051244">
    <property type="entry name" value="TCAF"/>
</dbReference>
<evidence type="ECO:0000313" key="2">
    <source>
        <dbReference type="EMBL" id="MBK1855414.1"/>
    </source>
</evidence>
<dbReference type="GO" id="GO:0090314">
    <property type="term" value="P:positive regulation of protein targeting to membrane"/>
    <property type="evidence" value="ECO:0007669"/>
    <property type="project" value="TreeGrafter"/>
</dbReference>
<dbReference type="Pfam" id="PF17291">
    <property type="entry name" value="M60-like_N"/>
    <property type="match status" value="1"/>
</dbReference>
<sequence length="534" mass="59476">MLSLSLGKIACISALGILPLVAKPDVDAIIVDIQQFSQLDKDRQETLLTEFSRREWRKLSQDQRTAISEACYQQSQQLIGKNAKGQLKSVKSTGAKNILKIAGDYLSTLPADKTPAHPRAADLYGPIPNDAPRVTRSVPVSPSVVRWQATGLYAAPGEVVQLEFPQAWVNQGLKVQISGHRDRIPLKKALLRLPSSPARSFPVNQKTLQVAAAFGGAIYIDLGNQQRKGDAFHVKVSNALVAPYFVLGKSKVSDWKSSLRHAPAPYAELVSDRIALSFPSEWIRDIEDPTALLEYWDHVVALHDELGGMAHTRFGPERVNVDVQISVGLFHAGYPAQGPQKQCRGVVDLKKLKTQGNWGWFHEMGHESQRRPDKAWSWNNPYTFDSSIEVTVNLFSAHAMDRMKMMDRGGWSWTASPEKVTARAQQALSSKKSYPEMGAAEKLAMYLQLRDQFGWSAIQKVLTSYSADQDQRPGSLPKENQAKRDLFLVKMSKATGKNLTPFMQEIWGIHFSPEAVAQVKALPVWVPEGFKKFL</sequence>
<evidence type="ECO:0000313" key="3">
    <source>
        <dbReference type="Proteomes" id="UP000634206"/>
    </source>
</evidence>
<proteinExistence type="predicted"/>
<dbReference type="Gene3D" id="2.60.120.1250">
    <property type="entry name" value="Peptidase M60, enhancin-like domain 1"/>
    <property type="match status" value="1"/>
</dbReference>
<dbReference type="PROSITE" id="PS51723">
    <property type="entry name" value="PEPTIDASE_M60"/>
    <property type="match status" value="1"/>
</dbReference>
<dbReference type="EMBL" id="JAENIG010000006">
    <property type="protein sequence ID" value="MBK1855414.1"/>
    <property type="molecule type" value="Genomic_DNA"/>
</dbReference>
<accession>A0AAE2SEG2</accession>
<dbReference type="PANTHER" id="PTHR15730">
    <property type="entry name" value="EXPERIMENTAL AUTOIMMUNE PROSTATITIS ANTIGEN 2-RELATED"/>
    <property type="match status" value="1"/>
</dbReference>
<feature type="domain" description="Peptidase M60" evidence="1">
    <location>
        <begin position="145"/>
        <end position="454"/>
    </location>
</feature>
<evidence type="ECO:0000259" key="1">
    <source>
        <dbReference type="PROSITE" id="PS51723"/>
    </source>
</evidence>
<organism evidence="2 3">
    <name type="scientific">Oceaniferula flava</name>
    <dbReference type="NCBI Taxonomy" id="2800421"/>
    <lineage>
        <taxon>Bacteria</taxon>
        <taxon>Pseudomonadati</taxon>
        <taxon>Verrucomicrobiota</taxon>
        <taxon>Verrucomicrobiia</taxon>
        <taxon>Verrucomicrobiales</taxon>
        <taxon>Verrucomicrobiaceae</taxon>
        <taxon>Oceaniferula</taxon>
    </lineage>
</organism>
<keyword evidence="3" id="KW-1185">Reference proteome</keyword>
<dbReference type="GO" id="GO:0005886">
    <property type="term" value="C:plasma membrane"/>
    <property type="evidence" value="ECO:0007669"/>
    <property type="project" value="TreeGrafter"/>
</dbReference>
<gene>
    <name evidence="2" type="ORF">JIN83_10620</name>
</gene>
<dbReference type="PANTHER" id="PTHR15730:SF5">
    <property type="entry name" value="SI:CH211-210B2.2-RELATED"/>
    <property type="match status" value="1"/>
</dbReference>
<dbReference type="GO" id="GO:0044325">
    <property type="term" value="F:transmembrane transporter binding"/>
    <property type="evidence" value="ECO:0007669"/>
    <property type="project" value="TreeGrafter"/>
</dbReference>
<dbReference type="AlphaFoldDB" id="A0AAE2SEG2"/>